<dbReference type="EMBL" id="AAXW01000031">
    <property type="protein sequence ID" value="EAZ90054.1"/>
    <property type="molecule type" value="Genomic_DNA"/>
</dbReference>
<keyword evidence="2" id="KW-1185">Reference proteome</keyword>
<gene>
    <name evidence="1" type="ORF">CY0110_14950</name>
</gene>
<dbReference type="OrthoDB" id="9853412at2"/>
<evidence type="ECO:0000313" key="1">
    <source>
        <dbReference type="EMBL" id="EAZ90054.1"/>
    </source>
</evidence>
<dbReference type="RefSeq" id="WP_008276816.1">
    <property type="nucleotide sequence ID" value="NZ_AAXW01000031.1"/>
</dbReference>
<sequence length="91" mass="10725">MSQYNDFFKELVTDVPYDLAVQLKDLPKAEWAEITQDWFLEKLYIGSYETLEQDQPLSELWEVLIGEVDWDVVVKLITKTKINKAIKSIEE</sequence>
<dbReference type="Proteomes" id="UP000003781">
    <property type="component" value="Unassembled WGS sequence"/>
</dbReference>
<name>A3ITV9_9CHRO</name>
<comment type="caution">
    <text evidence="1">The sequence shown here is derived from an EMBL/GenBank/DDBJ whole genome shotgun (WGS) entry which is preliminary data.</text>
</comment>
<organism evidence="1 2">
    <name type="scientific">Crocosphaera chwakensis CCY0110</name>
    <dbReference type="NCBI Taxonomy" id="391612"/>
    <lineage>
        <taxon>Bacteria</taxon>
        <taxon>Bacillati</taxon>
        <taxon>Cyanobacteriota</taxon>
        <taxon>Cyanophyceae</taxon>
        <taxon>Oscillatoriophycideae</taxon>
        <taxon>Chroococcales</taxon>
        <taxon>Aphanothecaceae</taxon>
        <taxon>Crocosphaera</taxon>
        <taxon>Crocosphaera chwakensis</taxon>
    </lineage>
</organism>
<reference evidence="1 2" key="1">
    <citation type="submission" date="2007-03" db="EMBL/GenBank/DDBJ databases">
        <authorList>
            <person name="Stal L."/>
            <person name="Ferriera S."/>
            <person name="Johnson J."/>
            <person name="Kravitz S."/>
            <person name="Beeson K."/>
            <person name="Sutton G."/>
            <person name="Rogers Y.-H."/>
            <person name="Friedman R."/>
            <person name="Frazier M."/>
            <person name="Venter J.C."/>
        </authorList>
    </citation>
    <scope>NUCLEOTIDE SEQUENCE [LARGE SCALE GENOMIC DNA]</scope>
    <source>
        <strain evidence="1 2">CCY0110</strain>
    </source>
</reference>
<proteinExistence type="predicted"/>
<dbReference type="AlphaFoldDB" id="A3ITV9"/>
<accession>A3ITV9</accession>
<protein>
    <submittedName>
        <fullName evidence="1">Uncharacterized protein</fullName>
    </submittedName>
</protein>
<evidence type="ECO:0000313" key="2">
    <source>
        <dbReference type="Proteomes" id="UP000003781"/>
    </source>
</evidence>